<evidence type="ECO:0000313" key="3">
    <source>
        <dbReference type="Proteomes" id="UP001157006"/>
    </source>
</evidence>
<dbReference type="InterPro" id="IPR036047">
    <property type="entry name" value="F-box-like_dom_sf"/>
</dbReference>
<dbReference type="PROSITE" id="PS50181">
    <property type="entry name" value="FBOX"/>
    <property type="match status" value="1"/>
</dbReference>
<protein>
    <recommendedName>
        <fullName evidence="1">F-box domain-containing protein</fullName>
    </recommendedName>
</protein>
<name>A0AAV0ZXH4_VICFA</name>
<dbReference type="InterPro" id="IPR053772">
    <property type="entry name" value="At1g61320/At1g61330-like"/>
</dbReference>
<dbReference type="Gene3D" id="1.20.1280.50">
    <property type="match status" value="1"/>
</dbReference>
<evidence type="ECO:0000259" key="1">
    <source>
        <dbReference type="PROSITE" id="PS50181"/>
    </source>
</evidence>
<dbReference type="EMBL" id="OX451738">
    <property type="protein sequence ID" value="CAI8601764.1"/>
    <property type="molecule type" value="Genomic_DNA"/>
</dbReference>
<feature type="domain" description="F-box" evidence="1">
    <location>
        <begin position="18"/>
        <end position="66"/>
    </location>
</feature>
<dbReference type="InterPro" id="IPR001810">
    <property type="entry name" value="F-box_dom"/>
</dbReference>
<evidence type="ECO:0000313" key="2">
    <source>
        <dbReference type="EMBL" id="CAI8601764.1"/>
    </source>
</evidence>
<keyword evidence="3" id="KW-1185">Reference proteome</keyword>
<gene>
    <name evidence="2" type="ORF">VFH_III010320</name>
</gene>
<accession>A0AAV0ZXH4</accession>
<reference evidence="2 3" key="1">
    <citation type="submission" date="2023-01" db="EMBL/GenBank/DDBJ databases">
        <authorList>
            <person name="Kreplak J."/>
        </authorList>
    </citation>
    <scope>NUCLEOTIDE SEQUENCE [LARGE SCALE GENOMIC DNA]</scope>
</reference>
<dbReference type="CDD" id="cd22160">
    <property type="entry name" value="F-box_AtFBL13-like"/>
    <property type="match status" value="1"/>
</dbReference>
<dbReference type="Pfam" id="PF00646">
    <property type="entry name" value="F-box"/>
    <property type="match status" value="1"/>
</dbReference>
<organism evidence="2 3">
    <name type="scientific">Vicia faba</name>
    <name type="common">Broad bean</name>
    <name type="synonym">Faba vulgaris</name>
    <dbReference type="NCBI Taxonomy" id="3906"/>
    <lineage>
        <taxon>Eukaryota</taxon>
        <taxon>Viridiplantae</taxon>
        <taxon>Streptophyta</taxon>
        <taxon>Embryophyta</taxon>
        <taxon>Tracheophyta</taxon>
        <taxon>Spermatophyta</taxon>
        <taxon>Magnoliopsida</taxon>
        <taxon>eudicotyledons</taxon>
        <taxon>Gunneridae</taxon>
        <taxon>Pentapetalae</taxon>
        <taxon>rosids</taxon>
        <taxon>fabids</taxon>
        <taxon>Fabales</taxon>
        <taxon>Fabaceae</taxon>
        <taxon>Papilionoideae</taxon>
        <taxon>50 kb inversion clade</taxon>
        <taxon>NPAAA clade</taxon>
        <taxon>Hologalegina</taxon>
        <taxon>IRL clade</taxon>
        <taxon>Fabeae</taxon>
        <taxon>Vicia</taxon>
    </lineage>
</organism>
<dbReference type="AlphaFoldDB" id="A0AAV0ZXH4"/>
<dbReference type="PANTHER" id="PTHR34145">
    <property type="entry name" value="OS02G0105600 PROTEIN"/>
    <property type="match status" value="1"/>
</dbReference>
<dbReference type="SUPFAM" id="SSF52047">
    <property type="entry name" value="RNI-like"/>
    <property type="match status" value="1"/>
</dbReference>
<proteinExistence type="predicted"/>
<dbReference type="PANTHER" id="PTHR34145:SF28">
    <property type="entry name" value="F-BOX DOMAIN-CONTAINING PROTEIN"/>
    <property type="match status" value="1"/>
</dbReference>
<sequence length="382" mass="43989">MYIKPVKVTHLKMTDIESDRISCLPDQLIDKILSYLPIKDAGRTSVLSRKWGKKWSIQPNLVFDKRSVSTLALEDLSIIRRKFLRMIDHVLLLHSGPINKFKLSNSGSNIMGVNSLADIHRWILHLTGSLCRLKLYYCCLKPPMTFEGFRNLRGLELEWINIHAPNLKIFHFFGNFEDISFENSSQLSNIMVILYIYVHSESNQRILHGCSNNLLKLFDHQPHIERLVIGDYFLKYLAAGVVPVKLPTPYMNLTYLGLLINFIDSKEISVVLCLLKSSPNIREFTMFAIEKQPGLLTPASYCCEDIFSEPDIPLGLRYVNIEDISGNKFELDFIKYLLLYSPVLENMIVKPTQNVKPELMTKLIRFKRASSQAEVIYRGKDS</sequence>
<dbReference type="InterPro" id="IPR053781">
    <property type="entry name" value="F-box_AtFBL13-like"/>
</dbReference>
<dbReference type="SUPFAM" id="SSF81383">
    <property type="entry name" value="F-box domain"/>
    <property type="match status" value="1"/>
</dbReference>
<dbReference type="Proteomes" id="UP001157006">
    <property type="component" value="Chromosome 3"/>
</dbReference>
<dbReference type="SMART" id="SM00256">
    <property type="entry name" value="FBOX"/>
    <property type="match status" value="1"/>
</dbReference>